<dbReference type="KEGG" id="nav:JQS30_09910"/>
<dbReference type="EMBL" id="CP070496">
    <property type="protein sequence ID" value="QSB07030.1"/>
    <property type="molecule type" value="Genomic_DNA"/>
</dbReference>
<feature type="transmembrane region" description="Helical" evidence="1">
    <location>
        <begin position="49"/>
        <end position="68"/>
    </location>
</feature>
<accession>A0A895XXV6</accession>
<feature type="domain" description="Low molecular weight protein antigen 6 PH" evidence="2">
    <location>
        <begin position="70"/>
        <end position="139"/>
    </location>
</feature>
<keyword evidence="4" id="KW-1185">Reference proteome</keyword>
<evidence type="ECO:0000313" key="4">
    <source>
        <dbReference type="Proteomes" id="UP000662939"/>
    </source>
</evidence>
<evidence type="ECO:0000313" key="3">
    <source>
        <dbReference type="EMBL" id="QSB07030.1"/>
    </source>
</evidence>
<feature type="transmembrane region" description="Helical" evidence="1">
    <location>
        <begin position="16"/>
        <end position="37"/>
    </location>
</feature>
<dbReference type="Pfam" id="PF10756">
    <property type="entry name" value="bPH_6"/>
    <property type="match status" value="1"/>
</dbReference>
<evidence type="ECO:0000259" key="2">
    <source>
        <dbReference type="Pfam" id="PF10756"/>
    </source>
</evidence>
<gene>
    <name evidence="3" type="ORF">JQS30_09910</name>
</gene>
<reference evidence="3" key="1">
    <citation type="submission" date="2021-02" db="EMBL/GenBank/DDBJ databases">
        <title>Natronoglycomyces albus gen. nov., sp. nov, a haloalkaliphilic actinobacterium from a soda solonchak soil.</title>
        <authorList>
            <person name="Sorokin D.Y."/>
            <person name="Khijniak T.V."/>
            <person name="Zakharycheva A.P."/>
            <person name="Boueva O.V."/>
            <person name="Ariskina E.V."/>
            <person name="Hahnke R.L."/>
            <person name="Bunk B."/>
            <person name="Sproer C."/>
            <person name="Schumann P."/>
            <person name="Evtushenko L.I."/>
            <person name="Kublanov I.V."/>
        </authorList>
    </citation>
    <scope>NUCLEOTIDE SEQUENCE</scope>
    <source>
        <strain evidence="3">DSM 106290</strain>
    </source>
</reference>
<name>A0A895XXV6_9ACTN</name>
<organism evidence="3 4">
    <name type="scientific">Natronoglycomyces albus</name>
    <dbReference type="NCBI Taxonomy" id="2811108"/>
    <lineage>
        <taxon>Bacteria</taxon>
        <taxon>Bacillati</taxon>
        <taxon>Actinomycetota</taxon>
        <taxon>Actinomycetes</taxon>
        <taxon>Glycomycetales</taxon>
        <taxon>Glycomycetaceae</taxon>
        <taxon>Natronoglycomyces</taxon>
    </lineage>
</organism>
<dbReference type="InterPro" id="IPR019692">
    <property type="entry name" value="CFP-6_PH"/>
</dbReference>
<proteinExistence type="predicted"/>
<keyword evidence="1" id="KW-0472">Membrane</keyword>
<evidence type="ECO:0000256" key="1">
    <source>
        <dbReference type="SAM" id="Phobius"/>
    </source>
</evidence>
<protein>
    <submittedName>
        <fullName evidence="3">PH domain-containing protein</fullName>
    </submittedName>
</protein>
<keyword evidence="1" id="KW-0812">Transmembrane</keyword>
<sequence>MTESPSVVVRPRKSRIACWVSAVLFAGTFFVLSFFMGTTTAAGGVFHPADQVAMILLGLFGAALFLLFTRPVVRADSHGIWVRNIGSFKYVPWQVVERVSFPRGMSWATLELADDDEMSMMAIQKTDRELAIQAVRDLRALLEGFRTAEGDDQDG</sequence>
<dbReference type="AlphaFoldDB" id="A0A895XXV6"/>
<dbReference type="Proteomes" id="UP000662939">
    <property type="component" value="Chromosome"/>
</dbReference>
<keyword evidence="1" id="KW-1133">Transmembrane helix</keyword>